<sequence>MPVILIIAGVDAMDPDPSSMPSTIWAVRSTNMITSLRFHSIFWNGIRERETHP</sequence>
<name>A0A0E9Q393_ANGAN</name>
<reference evidence="1" key="2">
    <citation type="journal article" date="2015" name="Fish Shellfish Immunol.">
        <title>Early steps in the European eel (Anguilla anguilla)-Vibrio vulnificus interaction in the gills: Role of the RtxA13 toxin.</title>
        <authorList>
            <person name="Callol A."/>
            <person name="Pajuelo D."/>
            <person name="Ebbesson L."/>
            <person name="Teles M."/>
            <person name="MacKenzie S."/>
            <person name="Amaro C."/>
        </authorList>
    </citation>
    <scope>NUCLEOTIDE SEQUENCE</scope>
</reference>
<reference evidence="1" key="1">
    <citation type="submission" date="2014-11" db="EMBL/GenBank/DDBJ databases">
        <authorList>
            <person name="Amaro Gonzalez C."/>
        </authorList>
    </citation>
    <scope>NUCLEOTIDE SEQUENCE</scope>
</reference>
<dbReference type="AlphaFoldDB" id="A0A0E9Q393"/>
<accession>A0A0E9Q393</accession>
<proteinExistence type="predicted"/>
<evidence type="ECO:0000313" key="1">
    <source>
        <dbReference type="EMBL" id="JAH10992.1"/>
    </source>
</evidence>
<dbReference type="EMBL" id="GBXM01097585">
    <property type="protein sequence ID" value="JAH10992.1"/>
    <property type="molecule type" value="Transcribed_RNA"/>
</dbReference>
<protein>
    <submittedName>
        <fullName evidence="1">Uncharacterized protein</fullName>
    </submittedName>
</protein>
<organism evidence="1">
    <name type="scientific">Anguilla anguilla</name>
    <name type="common">European freshwater eel</name>
    <name type="synonym">Muraena anguilla</name>
    <dbReference type="NCBI Taxonomy" id="7936"/>
    <lineage>
        <taxon>Eukaryota</taxon>
        <taxon>Metazoa</taxon>
        <taxon>Chordata</taxon>
        <taxon>Craniata</taxon>
        <taxon>Vertebrata</taxon>
        <taxon>Euteleostomi</taxon>
        <taxon>Actinopterygii</taxon>
        <taxon>Neopterygii</taxon>
        <taxon>Teleostei</taxon>
        <taxon>Anguilliformes</taxon>
        <taxon>Anguillidae</taxon>
        <taxon>Anguilla</taxon>
    </lineage>
</organism>